<proteinExistence type="predicted"/>
<feature type="domain" description="Alanine racemase N-terminal" evidence="1">
    <location>
        <begin position="11"/>
        <end position="172"/>
    </location>
</feature>
<protein>
    <recommendedName>
        <fullName evidence="1">Alanine racemase N-terminal domain-containing protein</fullName>
    </recommendedName>
</protein>
<dbReference type="Pfam" id="PF01168">
    <property type="entry name" value="Ala_racemase_N"/>
    <property type="match status" value="1"/>
</dbReference>
<sequence>VKELDTPSLCVDIDVLDRNITNLQSACDELGIPLRVHTKTHKTPAIAQRQMAAGAIGIVAQKLGEAEPMAAAGIPDILVPYNIVGAAKLSRLVQLVGSEQTQLTVAADSEATVEGISAAMAAANLTVRMVVEMDTGSHRCGTQSPEETIALAQVIDQAPGTEFVGVMTYPSNERVRP</sequence>
<organism evidence="2">
    <name type="scientific">marine metagenome</name>
    <dbReference type="NCBI Taxonomy" id="408172"/>
    <lineage>
        <taxon>unclassified sequences</taxon>
        <taxon>metagenomes</taxon>
        <taxon>ecological metagenomes</taxon>
    </lineage>
</organism>
<dbReference type="InterPro" id="IPR029066">
    <property type="entry name" value="PLP-binding_barrel"/>
</dbReference>
<dbReference type="PANTHER" id="PTHR28004">
    <property type="entry name" value="ZGC:162816-RELATED"/>
    <property type="match status" value="1"/>
</dbReference>
<evidence type="ECO:0000313" key="2">
    <source>
        <dbReference type="EMBL" id="SVC90882.1"/>
    </source>
</evidence>
<gene>
    <name evidence="2" type="ORF">METZ01_LOCUS343736</name>
</gene>
<dbReference type="Gene3D" id="3.20.20.10">
    <property type="entry name" value="Alanine racemase"/>
    <property type="match status" value="1"/>
</dbReference>
<name>A0A382R143_9ZZZZ</name>
<dbReference type="SUPFAM" id="SSF51419">
    <property type="entry name" value="PLP-binding barrel"/>
    <property type="match status" value="1"/>
</dbReference>
<dbReference type="InterPro" id="IPR051466">
    <property type="entry name" value="D-amino_acid_metab_enzyme"/>
</dbReference>
<accession>A0A382R143</accession>
<dbReference type="GO" id="GO:0036088">
    <property type="term" value="P:D-serine catabolic process"/>
    <property type="evidence" value="ECO:0007669"/>
    <property type="project" value="TreeGrafter"/>
</dbReference>
<dbReference type="EMBL" id="UINC01118031">
    <property type="protein sequence ID" value="SVC90882.1"/>
    <property type="molecule type" value="Genomic_DNA"/>
</dbReference>
<dbReference type="AlphaFoldDB" id="A0A382R143"/>
<reference evidence="2" key="1">
    <citation type="submission" date="2018-05" db="EMBL/GenBank/DDBJ databases">
        <authorList>
            <person name="Lanie J.A."/>
            <person name="Ng W.-L."/>
            <person name="Kazmierczak K.M."/>
            <person name="Andrzejewski T.M."/>
            <person name="Davidsen T.M."/>
            <person name="Wayne K.J."/>
            <person name="Tettelin H."/>
            <person name="Glass J.I."/>
            <person name="Rusch D."/>
            <person name="Podicherti R."/>
            <person name="Tsui H.-C.T."/>
            <person name="Winkler M.E."/>
        </authorList>
    </citation>
    <scope>NUCLEOTIDE SEQUENCE</scope>
</reference>
<feature type="non-terminal residue" evidence="2">
    <location>
        <position position="1"/>
    </location>
</feature>
<dbReference type="GO" id="GO:0008721">
    <property type="term" value="F:D-serine ammonia-lyase activity"/>
    <property type="evidence" value="ECO:0007669"/>
    <property type="project" value="TreeGrafter"/>
</dbReference>
<dbReference type="InterPro" id="IPR001608">
    <property type="entry name" value="Ala_racemase_N"/>
</dbReference>
<evidence type="ECO:0000259" key="1">
    <source>
        <dbReference type="Pfam" id="PF01168"/>
    </source>
</evidence>
<dbReference type="PANTHER" id="PTHR28004:SF2">
    <property type="entry name" value="D-SERINE DEHYDRATASE"/>
    <property type="match status" value="1"/>
</dbReference>
<feature type="non-terminal residue" evidence="2">
    <location>
        <position position="177"/>
    </location>
</feature>